<evidence type="ECO:0000256" key="1">
    <source>
        <dbReference type="SAM" id="MobiDB-lite"/>
    </source>
</evidence>
<feature type="compositionally biased region" description="Low complexity" evidence="1">
    <location>
        <begin position="320"/>
        <end position="331"/>
    </location>
</feature>
<feature type="region of interest" description="Disordered" evidence="1">
    <location>
        <begin position="551"/>
        <end position="575"/>
    </location>
</feature>
<feature type="region of interest" description="Disordered" evidence="1">
    <location>
        <begin position="103"/>
        <end position="122"/>
    </location>
</feature>
<dbReference type="AlphaFoldDB" id="A0A843U3E9"/>
<proteinExistence type="predicted"/>
<sequence>VYIYKTPNLCTTTARDVFPPNPAALPLPGSPVPPGNTADELVKPTNPPCSTPSLSSHERNRKLRSSHRREAIAASRQGALDPAMAASLTPGVLQKLLRRMAFPDEDSPRSDPDGPGAVPCSPPALLQVTSIVPAIGGGGGLFPDQGFFLKISDSSHAIYASLPQDQGDLILADELSLGQLIHVGHLEAASPVPVLRGVRPLPGRHPLGNPSDLVPACVAGDPPASSLTGFLPLCSGPRATPPLPERRKKSRSVSASRTVDGDRCTGGRKGNHMSRSIPTSPERDLTRRSSVDSSSSEILKQLAKISVACVGEDSDDSDSSRSSLSSSVSTRRPLRRSWDSSNRREPWPISRSSQMGAAGQNRFAPYGTHMSKDYSSDQQLSRGRDTGQATRVPRNSMQQKLRVSKESSCSSCSIASADDVRRAESSGLPASLPSNLLKIGKEVLRHRDLAILTAVEALQEASVSERVIKCLSSYPELQSSKDDPQGIVDRFMSFLDDLRQTRLVTQSLARITPRTANSESVSSLSAKDAVGIATENRKHAASWIKAALESNNLPPPTPIDDSTTDHTADGKPSSTIPCSKFMPSSKRRLNYDMWLKGTGPLLAADLSNALQGEGNRWFLSYIEKFL</sequence>
<feature type="non-terminal residue" evidence="4">
    <location>
        <position position="626"/>
    </location>
</feature>
<feature type="compositionally biased region" description="Polar residues" evidence="1">
    <location>
        <begin position="376"/>
        <end position="401"/>
    </location>
</feature>
<keyword evidence="5" id="KW-1185">Reference proteome</keyword>
<dbReference type="PANTHER" id="PTHR31928">
    <property type="entry name" value="EXPRESSED PROTEIN"/>
    <property type="match status" value="1"/>
</dbReference>
<dbReference type="EMBL" id="NMUH01000299">
    <property type="protein sequence ID" value="MQL76460.1"/>
    <property type="molecule type" value="Genomic_DNA"/>
</dbReference>
<evidence type="ECO:0000313" key="5">
    <source>
        <dbReference type="Proteomes" id="UP000652761"/>
    </source>
</evidence>
<dbReference type="PANTHER" id="PTHR31928:SF13">
    <property type="entry name" value="OS07G0588300 PROTEIN"/>
    <property type="match status" value="1"/>
</dbReference>
<dbReference type="Pfam" id="PF06075">
    <property type="entry name" value="DUF936"/>
    <property type="match status" value="1"/>
</dbReference>
<name>A0A843U3E9_COLES</name>
<dbReference type="OrthoDB" id="773154at2759"/>
<dbReference type="InterPro" id="IPR049172">
    <property type="entry name" value="DUF6857_pln"/>
</dbReference>
<evidence type="ECO:0000259" key="3">
    <source>
        <dbReference type="Pfam" id="PF21647"/>
    </source>
</evidence>
<feature type="compositionally biased region" description="Pro residues" evidence="1">
    <location>
        <begin position="19"/>
        <end position="34"/>
    </location>
</feature>
<evidence type="ECO:0000313" key="4">
    <source>
        <dbReference type="EMBL" id="MQL76460.1"/>
    </source>
</evidence>
<feature type="non-terminal residue" evidence="4">
    <location>
        <position position="1"/>
    </location>
</feature>
<feature type="domain" description="DUF6857" evidence="3">
    <location>
        <begin position="421"/>
        <end position="626"/>
    </location>
</feature>
<feature type="region of interest" description="Disordered" evidence="1">
    <location>
        <begin position="235"/>
        <end position="297"/>
    </location>
</feature>
<dbReference type="Proteomes" id="UP000652761">
    <property type="component" value="Unassembled WGS sequence"/>
</dbReference>
<feature type="region of interest" description="Disordered" evidence="1">
    <location>
        <begin position="311"/>
        <end position="404"/>
    </location>
</feature>
<feature type="compositionally biased region" description="Basic and acidic residues" evidence="1">
    <location>
        <begin position="336"/>
        <end position="346"/>
    </location>
</feature>
<evidence type="ECO:0000259" key="2">
    <source>
        <dbReference type="Pfam" id="PF06075"/>
    </source>
</evidence>
<protein>
    <submittedName>
        <fullName evidence="4">Uncharacterized protein</fullName>
    </submittedName>
</protein>
<dbReference type="Pfam" id="PF21647">
    <property type="entry name" value="DUF6857"/>
    <property type="match status" value="1"/>
</dbReference>
<feature type="domain" description="DUF936" evidence="2">
    <location>
        <begin position="88"/>
        <end position="214"/>
    </location>
</feature>
<comment type="caution">
    <text evidence="4">The sequence shown here is derived from an EMBL/GenBank/DDBJ whole genome shotgun (WGS) entry which is preliminary data.</text>
</comment>
<reference evidence="4" key="1">
    <citation type="submission" date="2017-07" db="EMBL/GenBank/DDBJ databases">
        <title>Taro Niue Genome Assembly and Annotation.</title>
        <authorList>
            <person name="Atibalentja N."/>
            <person name="Keating K."/>
            <person name="Fields C.J."/>
        </authorList>
    </citation>
    <scope>NUCLEOTIDE SEQUENCE</scope>
    <source>
        <strain evidence="4">Niue_2</strain>
        <tissue evidence="4">Leaf</tissue>
    </source>
</reference>
<gene>
    <name evidence="4" type="ORF">Taro_008840</name>
</gene>
<dbReference type="InterPro" id="IPR010341">
    <property type="entry name" value="DUF936_pln"/>
</dbReference>
<accession>A0A843U3E9</accession>
<feature type="region of interest" description="Disordered" evidence="1">
    <location>
        <begin position="17"/>
        <end position="78"/>
    </location>
</feature>
<feature type="compositionally biased region" description="Basic and acidic residues" evidence="1">
    <location>
        <begin position="281"/>
        <end position="290"/>
    </location>
</feature>
<organism evidence="4 5">
    <name type="scientific">Colocasia esculenta</name>
    <name type="common">Wild taro</name>
    <name type="synonym">Arum esculentum</name>
    <dbReference type="NCBI Taxonomy" id="4460"/>
    <lineage>
        <taxon>Eukaryota</taxon>
        <taxon>Viridiplantae</taxon>
        <taxon>Streptophyta</taxon>
        <taxon>Embryophyta</taxon>
        <taxon>Tracheophyta</taxon>
        <taxon>Spermatophyta</taxon>
        <taxon>Magnoliopsida</taxon>
        <taxon>Liliopsida</taxon>
        <taxon>Araceae</taxon>
        <taxon>Aroideae</taxon>
        <taxon>Colocasieae</taxon>
        <taxon>Colocasia</taxon>
    </lineage>
</organism>
<dbReference type="InterPro" id="IPR048297">
    <property type="entry name" value="DUF936_dom_pln"/>
</dbReference>